<protein>
    <submittedName>
        <fullName evidence="1">CRISPR-associated endonuclease Cas6/Csy4</fullName>
        <ecNumber evidence="1">3.1.-.-</ecNumber>
    </submittedName>
</protein>
<dbReference type="Pfam" id="PF09618">
    <property type="entry name" value="Cas_Csy4"/>
    <property type="match status" value="1"/>
</dbReference>
<comment type="caution">
    <text evidence="1">The sequence shown here is derived from an EMBL/GenBank/DDBJ whole genome shotgun (WGS) entry which is preliminary data.</text>
</comment>
<dbReference type="InterPro" id="IPR013396">
    <property type="entry name" value="CRISPR-assoc_prot_Csy4"/>
</dbReference>
<dbReference type="GO" id="GO:0016787">
    <property type="term" value="F:hydrolase activity"/>
    <property type="evidence" value="ECO:0007669"/>
    <property type="project" value="UniProtKB-KW"/>
</dbReference>
<keyword evidence="1" id="KW-0378">Hydrolase</keyword>
<gene>
    <name evidence="1" type="primary">cas6f</name>
    <name evidence="1" type="ORF">V7x_38170</name>
</gene>
<organism evidence="1 2">
    <name type="scientific">Crateriforma conspicua</name>
    <dbReference type="NCBI Taxonomy" id="2527996"/>
    <lineage>
        <taxon>Bacteria</taxon>
        <taxon>Pseudomonadati</taxon>
        <taxon>Planctomycetota</taxon>
        <taxon>Planctomycetia</taxon>
        <taxon>Planctomycetales</taxon>
        <taxon>Planctomycetaceae</taxon>
        <taxon>Crateriforma</taxon>
    </lineage>
</organism>
<dbReference type="InterPro" id="IPR042564">
    <property type="entry name" value="CRISPR-Cas6/Csy4_sf"/>
</dbReference>
<reference evidence="1 2" key="1">
    <citation type="submission" date="2019-02" db="EMBL/GenBank/DDBJ databases">
        <title>Deep-cultivation of Planctomycetes and their phenomic and genomic characterization uncovers novel biology.</title>
        <authorList>
            <person name="Wiegand S."/>
            <person name="Jogler M."/>
            <person name="Boedeker C."/>
            <person name="Pinto D."/>
            <person name="Vollmers J."/>
            <person name="Rivas-Marin E."/>
            <person name="Kohn T."/>
            <person name="Peeters S.H."/>
            <person name="Heuer A."/>
            <person name="Rast P."/>
            <person name="Oberbeckmann S."/>
            <person name="Bunk B."/>
            <person name="Jeske O."/>
            <person name="Meyerdierks A."/>
            <person name="Storesund J.E."/>
            <person name="Kallscheuer N."/>
            <person name="Luecker S."/>
            <person name="Lage O.M."/>
            <person name="Pohl T."/>
            <person name="Merkel B.J."/>
            <person name="Hornburger P."/>
            <person name="Mueller R.-W."/>
            <person name="Bruemmer F."/>
            <person name="Labrenz M."/>
            <person name="Spormann A.M."/>
            <person name="Op Den Camp H."/>
            <person name="Overmann J."/>
            <person name="Amann R."/>
            <person name="Jetten M.S.M."/>
            <person name="Mascher T."/>
            <person name="Medema M.H."/>
            <person name="Devos D.P."/>
            <person name="Kaster A.-K."/>
            <person name="Ovreas L."/>
            <person name="Rohde M."/>
            <person name="Galperin M.Y."/>
            <person name="Jogler C."/>
        </authorList>
    </citation>
    <scope>NUCLEOTIDE SEQUENCE [LARGE SCALE GENOMIC DNA]</scope>
    <source>
        <strain evidence="1 2">V7</strain>
    </source>
</reference>
<dbReference type="AlphaFoldDB" id="A0A5C6FN68"/>
<name>A0A5C6FN68_9PLAN</name>
<dbReference type="RefSeq" id="WP_146414825.1">
    <property type="nucleotide sequence ID" value="NZ_SJPZ01000002.1"/>
</dbReference>
<dbReference type="EC" id="3.1.-.-" evidence="1"/>
<dbReference type="GO" id="GO:0004519">
    <property type="term" value="F:endonuclease activity"/>
    <property type="evidence" value="ECO:0007669"/>
    <property type="project" value="UniProtKB-KW"/>
</dbReference>
<evidence type="ECO:0000313" key="2">
    <source>
        <dbReference type="Proteomes" id="UP000316476"/>
    </source>
</evidence>
<dbReference type="GO" id="GO:0043571">
    <property type="term" value="P:maintenance of CRISPR repeat elements"/>
    <property type="evidence" value="ECO:0007669"/>
    <property type="project" value="InterPro"/>
</dbReference>
<keyword evidence="1" id="KW-0540">Nuclease</keyword>
<keyword evidence="1" id="KW-0255">Endonuclease</keyword>
<dbReference type="NCBIfam" id="TIGR02563">
    <property type="entry name" value="cas_Csy4"/>
    <property type="match status" value="1"/>
</dbReference>
<dbReference type="OrthoDB" id="259831at2"/>
<evidence type="ECO:0000313" key="1">
    <source>
        <dbReference type="EMBL" id="TWU62088.1"/>
    </source>
</evidence>
<dbReference type="Proteomes" id="UP000316476">
    <property type="component" value="Unassembled WGS sequence"/>
</dbReference>
<proteinExistence type="predicted"/>
<sequence>MSVLASTEVIATHYCEFTCLRDAEISTGFLMGRLMHALHLTMVGATPAGQPCPFGITFPDYRAYSSAVQAKRSRQQGSDESSACDDDLNVAPPIGNRVRLFARSEQELESIEWSKSMVGLDDYVHRTRPRSTPSRVERCATFARHQPKASPERLIRRAMKRHRIDEAEARRRYSEYSMDRCRLPWVDMRSESSRHHFRLFIDRVEAPPTTEWGFSTYGLSRTVSLPIF</sequence>
<accession>A0A5C6FN68</accession>
<dbReference type="EMBL" id="SJPZ01000002">
    <property type="protein sequence ID" value="TWU62088.1"/>
    <property type="molecule type" value="Genomic_DNA"/>
</dbReference>
<dbReference type="Gene3D" id="3.30.70.2540">
    <property type="entry name" value="CRISPR-associated endoribonuclease Cas6/Csy4"/>
    <property type="match status" value="1"/>
</dbReference>